<dbReference type="EMBL" id="JABXXO010000006">
    <property type="protein sequence ID" value="KAF7776010.1"/>
    <property type="molecule type" value="Genomic_DNA"/>
</dbReference>
<sequence length="201" mass="22663">MGTEIHYSPLKMRDILKTEELEIPEGVEVTINSRLITVTGPRGTLKKNVRHVDMDIRLLKGKTTRVSLAVWQGGRKHVACLRTIRSLINNMVTGVTKGFQYRMRAVYAHFPINCIIQDDGKSLEIRNFLGEKTVRHVNMLNGVIVSESKTQKDELILEGNDVDNVSQSAASIQGICRVRNKDIRKFLDGIYVSDKGTIDKD</sequence>
<dbReference type="FunFam" id="3.90.930.12:FF:000003">
    <property type="entry name" value="60S ribosomal protein L9"/>
    <property type="match status" value="1"/>
</dbReference>
<gene>
    <name evidence="5" type="ORF">Agabi119p4_4403</name>
</gene>
<keyword evidence="2" id="KW-0689">Ribosomal protein</keyword>
<proteinExistence type="inferred from homology"/>
<dbReference type="InterPro" id="IPR020040">
    <property type="entry name" value="Ribosomal_uL6_a/b-dom"/>
</dbReference>
<evidence type="ECO:0000256" key="1">
    <source>
        <dbReference type="ARBA" id="ARBA00009356"/>
    </source>
</evidence>
<dbReference type="GO" id="GO:0022625">
    <property type="term" value="C:cytosolic large ribosomal subunit"/>
    <property type="evidence" value="ECO:0007669"/>
    <property type="project" value="TreeGrafter"/>
</dbReference>
<evidence type="ECO:0000313" key="5">
    <source>
        <dbReference type="EMBL" id="KAF7776010.1"/>
    </source>
</evidence>
<comment type="caution">
    <text evidence="5">The sequence shown here is derived from an EMBL/GenBank/DDBJ whole genome shotgun (WGS) entry which is preliminary data.</text>
</comment>
<dbReference type="Pfam" id="PF00347">
    <property type="entry name" value="Ribosomal_L6"/>
    <property type="match status" value="2"/>
</dbReference>
<comment type="similarity">
    <text evidence="1">Belongs to the universal ribosomal protein uL6 family.</text>
</comment>
<dbReference type="PANTHER" id="PTHR11655">
    <property type="entry name" value="60S/50S RIBOSOMAL PROTEIN L6/L9"/>
    <property type="match status" value="1"/>
</dbReference>
<keyword evidence="3" id="KW-0687">Ribonucleoprotein</keyword>
<feature type="domain" description="Large ribosomal subunit protein uL6 alpha-beta" evidence="4">
    <location>
        <begin position="111"/>
        <end position="189"/>
    </location>
</feature>
<dbReference type="InterPro" id="IPR000702">
    <property type="entry name" value="Ribosomal_uL6-like"/>
</dbReference>
<organism evidence="5 6">
    <name type="scientific">Agaricus bisporus var. burnettii</name>
    <dbReference type="NCBI Taxonomy" id="192524"/>
    <lineage>
        <taxon>Eukaryota</taxon>
        <taxon>Fungi</taxon>
        <taxon>Dikarya</taxon>
        <taxon>Basidiomycota</taxon>
        <taxon>Agaricomycotina</taxon>
        <taxon>Agaricomycetes</taxon>
        <taxon>Agaricomycetidae</taxon>
        <taxon>Agaricales</taxon>
        <taxon>Agaricineae</taxon>
        <taxon>Agaricaceae</taxon>
        <taxon>Agaricus</taxon>
    </lineage>
</organism>
<dbReference type="GO" id="GO:0019843">
    <property type="term" value="F:rRNA binding"/>
    <property type="evidence" value="ECO:0007669"/>
    <property type="project" value="InterPro"/>
</dbReference>
<dbReference type="PANTHER" id="PTHR11655:SF16">
    <property type="entry name" value="60S RIBOSOMAL PROTEIN L9"/>
    <property type="match status" value="1"/>
</dbReference>
<dbReference type="PIRSF" id="PIRSF002162">
    <property type="entry name" value="Ribosomal_L6"/>
    <property type="match status" value="1"/>
</dbReference>
<dbReference type="SUPFAM" id="SSF56053">
    <property type="entry name" value="Ribosomal protein L6"/>
    <property type="match status" value="2"/>
</dbReference>
<accession>A0A8H7KHA1</accession>
<name>A0A8H7KHA1_AGABI</name>
<dbReference type="GO" id="GO:0003735">
    <property type="term" value="F:structural constituent of ribosome"/>
    <property type="evidence" value="ECO:0007669"/>
    <property type="project" value="InterPro"/>
</dbReference>
<evidence type="ECO:0000259" key="4">
    <source>
        <dbReference type="Pfam" id="PF00347"/>
    </source>
</evidence>
<feature type="domain" description="Large ribosomal subunit protein uL6 alpha-beta" evidence="4">
    <location>
        <begin position="23"/>
        <end position="98"/>
    </location>
</feature>
<dbReference type="InterPro" id="IPR036789">
    <property type="entry name" value="Ribosomal_uL6-like_a/b-dom_sf"/>
</dbReference>
<dbReference type="GO" id="GO:0002181">
    <property type="term" value="P:cytoplasmic translation"/>
    <property type="evidence" value="ECO:0007669"/>
    <property type="project" value="TreeGrafter"/>
</dbReference>
<protein>
    <recommendedName>
        <fullName evidence="4">Large ribosomal subunit protein uL6 alpha-beta domain-containing protein</fullName>
    </recommendedName>
</protein>
<evidence type="ECO:0000313" key="6">
    <source>
        <dbReference type="Proteomes" id="UP000629468"/>
    </source>
</evidence>
<evidence type="ECO:0000256" key="3">
    <source>
        <dbReference type="ARBA" id="ARBA00023274"/>
    </source>
</evidence>
<evidence type="ECO:0000256" key="2">
    <source>
        <dbReference type="ARBA" id="ARBA00022980"/>
    </source>
</evidence>
<dbReference type="Proteomes" id="UP000629468">
    <property type="component" value="Unassembled WGS sequence"/>
</dbReference>
<dbReference type="AlphaFoldDB" id="A0A8H7KHA1"/>
<reference evidence="5 6" key="1">
    <citation type="journal article" name="Sci. Rep.">
        <title>Telomere-to-telomere assembled and centromere annotated genomes of the two main subspecies of the button mushroom Agaricus bisporus reveal especially polymorphic chromosome ends.</title>
        <authorList>
            <person name="Sonnenberg A.S.M."/>
            <person name="Sedaghat-Telgerd N."/>
            <person name="Lavrijssen B."/>
            <person name="Ohm R.A."/>
            <person name="Hendrickx P.M."/>
            <person name="Scholtmeijer K."/>
            <person name="Baars J.J.P."/>
            <person name="van Peer A."/>
        </authorList>
    </citation>
    <scope>NUCLEOTIDE SEQUENCE [LARGE SCALE GENOMIC DNA]</scope>
    <source>
        <strain evidence="5 6">H119_p4</strain>
    </source>
</reference>
<dbReference type="FunFam" id="3.90.930.12:FF:000004">
    <property type="entry name" value="60S ribosomal protein L9"/>
    <property type="match status" value="1"/>
</dbReference>
<dbReference type="Gene3D" id="3.90.930.12">
    <property type="entry name" value="Ribosomal protein L6, alpha-beta domain"/>
    <property type="match status" value="2"/>
</dbReference>